<feature type="domain" description="F-box" evidence="1">
    <location>
        <begin position="33"/>
        <end position="88"/>
    </location>
</feature>
<dbReference type="InterPro" id="IPR036047">
    <property type="entry name" value="F-box-like_dom_sf"/>
</dbReference>
<name>A0A067NDJ6_BOTB1</name>
<evidence type="ECO:0000313" key="3">
    <source>
        <dbReference type="Proteomes" id="UP000027195"/>
    </source>
</evidence>
<proteinExistence type="predicted"/>
<keyword evidence="3" id="KW-1185">Reference proteome</keyword>
<organism evidence="2 3">
    <name type="scientific">Botryobasidium botryosum (strain FD-172 SS1)</name>
    <dbReference type="NCBI Taxonomy" id="930990"/>
    <lineage>
        <taxon>Eukaryota</taxon>
        <taxon>Fungi</taxon>
        <taxon>Dikarya</taxon>
        <taxon>Basidiomycota</taxon>
        <taxon>Agaricomycotina</taxon>
        <taxon>Agaricomycetes</taxon>
        <taxon>Cantharellales</taxon>
        <taxon>Botryobasidiaceae</taxon>
        <taxon>Botryobasidium</taxon>
    </lineage>
</organism>
<dbReference type="InParanoid" id="A0A067NDJ6"/>
<dbReference type="AlphaFoldDB" id="A0A067NDJ6"/>
<evidence type="ECO:0000313" key="2">
    <source>
        <dbReference type="EMBL" id="KDQ21816.1"/>
    </source>
</evidence>
<gene>
    <name evidence="2" type="ORF">BOTBODRAFT_183053</name>
</gene>
<reference evidence="3" key="1">
    <citation type="journal article" date="2014" name="Proc. Natl. Acad. Sci. U.S.A.">
        <title>Extensive sampling of basidiomycete genomes demonstrates inadequacy of the white-rot/brown-rot paradigm for wood decay fungi.</title>
        <authorList>
            <person name="Riley R."/>
            <person name="Salamov A.A."/>
            <person name="Brown D.W."/>
            <person name="Nagy L.G."/>
            <person name="Floudas D."/>
            <person name="Held B.W."/>
            <person name="Levasseur A."/>
            <person name="Lombard V."/>
            <person name="Morin E."/>
            <person name="Otillar R."/>
            <person name="Lindquist E.A."/>
            <person name="Sun H."/>
            <person name="LaButti K.M."/>
            <person name="Schmutz J."/>
            <person name="Jabbour D."/>
            <person name="Luo H."/>
            <person name="Baker S.E."/>
            <person name="Pisabarro A.G."/>
            <person name="Walton J.D."/>
            <person name="Blanchette R.A."/>
            <person name="Henrissat B."/>
            <person name="Martin F."/>
            <person name="Cullen D."/>
            <person name="Hibbett D.S."/>
            <person name="Grigoriev I.V."/>
        </authorList>
    </citation>
    <scope>NUCLEOTIDE SEQUENCE [LARGE SCALE GENOMIC DNA]</scope>
    <source>
        <strain evidence="3">FD-172 SS1</strain>
    </source>
</reference>
<accession>A0A067NDJ6</accession>
<dbReference type="SUPFAM" id="SSF81383">
    <property type="entry name" value="F-box domain"/>
    <property type="match status" value="1"/>
</dbReference>
<dbReference type="HOGENOM" id="CLU_024199_1_2_1"/>
<dbReference type="EMBL" id="KL198016">
    <property type="protein sequence ID" value="KDQ21816.1"/>
    <property type="molecule type" value="Genomic_DNA"/>
</dbReference>
<sequence length="504" mass="56267">MSFIRDTAIDELTAYIERCLSDIQSRRNQLVFINRIPDDILSYIFECAGNGRPFDDALEKIPQLVVPLVCKRWRGVALDTPRLWTRIDRFTEPVSRLSILRSKQAPLNITYIKAYGRTTFVQFISLITPHIEHWGSLSILGAPSDDLAVLSSCPALRLRLLRIAVTFPSHMASDVPSTSPTLFAGHTPCLRDLTLERFYQPLTSSLYTGLTALHLSGVTYPREPGDGSAHQFLDNLRLCPALRTLFLARVEFLQSEVVSFPNPIFLPHARRVILSHLEASFVHLLLASARFSPNLVLMSMHTLDVDTPDDIFTASVDFETNFPRLSSTCYYTISFGFNPAIANRLLVEQVYHAIGHHLPLRNAKLLSIRGDQYISRNNPNTTSFASLLACLPSITTITLISIPASCLDALLITPASHLCPRLHTLRLKSVDVTKDTLLDLAISRTSFDDSLEGAARLTTVTLKRCGNLQAHNDLRAVVSEALGRLSIEVVWEEEQLMESGTSFE</sequence>
<dbReference type="InterPro" id="IPR032675">
    <property type="entry name" value="LRR_dom_sf"/>
</dbReference>
<dbReference type="Gene3D" id="3.80.10.10">
    <property type="entry name" value="Ribonuclease Inhibitor"/>
    <property type="match status" value="1"/>
</dbReference>
<dbReference type="SUPFAM" id="SSF52047">
    <property type="entry name" value="RNI-like"/>
    <property type="match status" value="1"/>
</dbReference>
<dbReference type="InterPro" id="IPR001810">
    <property type="entry name" value="F-box_dom"/>
</dbReference>
<dbReference type="STRING" id="930990.A0A067NDJ6"/>
<dbReference type="OrthoDB" id="3181669at2759"/>
<protein>
    <recommendedName>
        <fullName evidence="1">F-box domain-containing protein</fullName>
    </recommendedName>
</protein>
<dbReference type="Pfam" id="PF12937">
    <property type="entry name" value="F-box-like"/>
    <property type="match status" value="1"/>
</dbReference>
<dbReference type="Proteomes" id="UP000027195">
    <property type="component" value="Unassembled WGS sequence"/>
</dbReference>
<evidence type="ECO:0000259" key="1">
    <source>
        <dbReference type="Pfam" id="PF12937"/>
    </source>
</evidence>
<dbReference type="Gene3D" id="1.20.1280.50">
    <property type="match status" value="1"/>
</dbReference>